<evidence type="ECO:0000256" key="1">
    <source>
        <dbReference type="SAM" id="MobiDB-lite"/>
    </source>
</evidence>
<protein>
    <submittedName>
        <fullName evidence="2">Uncharacterized protein</fullName>
    </submittedName>
</protein>
<sequence length="295" mass="33298">MAPGFHPYWPPVPPSDEYEDPAEDAPCDEEAEDLDQDHARVEETPSSKTKETKELFKLLQGVFPENFKPKDSLLPYEVPLSNNNTPLLNVDPLIKHSWFDTPRKDSSTDSVGYWPSSIRLPPKSPSPYPPNYPLKPPNRPTDLHICDPDLKKLLEHPRFSSPLHLDSSAFQRSDIDVTSLIEPRLDVLLRSSLFDNFVTDEFLAILLKLVPLVKEELDPTKDISPHFDLLVRVIRQAAQSNARAVQSTSASHVANIVHLRDHVLYKFDTPANTKEILRGSSFLGDKLFGPLPESL</sequence>
<comment type="caution">
    <text evidence="2">The sequence shown here is derived from an EMBL/GenBank/DDBJ whole genome shotgun (WGS) entry which is preliminary data.</text>
</comment>
<keyword evidence="3" id="KW-1185">Reference proteome</keyword>
<feature type="region of interest" description="Disordered" evidence="1">
    <location>
        <begin position="1"/>
        <end position="52"/>
    </location>
</feature>
<feature type="compositionally biased region" description="Basic and acidic residues" evidence="1">
    <location>
        <begin position="36"/>
        <end position="52"/>
    </location>
</feature>
<feature type="non-terminal residue" evidence="2">
    <location>
        <position position="295"/>
    </location>
</feature>
<evidence type="ECO:0000313" key="2">
    <source>
        <dbReference type="EMBL" id="CAL4069393.1"/>
    </source>
</evidence>
<feature type="region of interest" description="Disordered" evidence="1">
    <location>
        <begin position="104"/>
        <end position="128"/>
    </location>
</feature>
<feature type="compositionally biased region" description="Acidic residues" evidence="1">
    <location>
        <begin position="16"/>
        <end position="35"/>
    </location>
</feature>
<organism evidence="2 3">
    <name type="scientific">Meganyctiphanes norvegica</name>
    <name type="common">Northern krill</name>
    <name type="synonym">Thysanopoda norvegica</name>
    <dbReference type="NCBI Taxonomy" id="48144"/>
    <lineage>
        <taxon>Eukaryota</taxon>
        <taxon>Metazoa</taxon>
        <taxon>Ecdysozoa</taxon>
        <taxon>Arthropoda</taxon>
        <taxon>Crustacea</taxon>
        <taxon>Multicrustacea</taxon>
        <taxon>Malacostraca</taxon>
        <taxon>Eumalacostraca</taxon>
        <taxon>Eucarida</taxon>
        <taxon>Euphausiacea</taxon>
        <taxon>Euphausiidae</taxon>
        <taxon>Meganyctiphanes</taxon>
    </lineage>
</organism>
<dbReference type="Proteomes" id="UP001497623">
    <property type="component" value="Unassembled WGS sequence"/>
</dbReference>
<proteinExistence type="predicted"/>
<reference evidence="2 3" key="1">
    <citation type="submission" date="2024-05" db="EMBL/GenBank/DDBJ databases">
        <authorList>
            <person name="Wallberg A."/>
        </authorList>
    </citation>
    <scope>NUCLEOTIDE SEQUENCE [LARGE SCALE GENOMIC DNA]</scope>
</reference>
<evidence type="ECO:0000313" key="3">
    <source>
        <dbReference type="Proteomes" id="UP001497623"/>
    </source>
</evidence>
<name>A0AAV2Q5D1_MEGNR</name>
<gene>
    <name evidence="2" type="ORF">MNOR_LOCUS7814</name>
</gene>
<dbReference type="EMBL" id="CAXKWB010003513">
    <property type="protein sequence ID" value="CAL4069393.1"/>
    <property type="molecule type" value="Genomic_DNA"/>
</dbReference>
<accession>A0AAV2Q5D1</accession>
<dbReference type="AlphaFoldDB" id="A0AAV2Q5D1"/>